<name>A0AAJ5BZD5_9SPHI</name>
<dbReference type="Proteomes" id="UP000215355">
    <property type="component" value="Chromosome 1"/>
</dbReference>
<organism evidence="1 2">
    <name type="scientific">Sphingobacterium mizutaii</name>
    <dbReference type="NCBI Taxonomy" id="1010"/>
    <lineage>
        <taxon>Bacteria</taxon>
        <taxon>Pseudomonadati</taxon>
        <taxon>Bacteroidota</taxon>
        <taxon>Sphingobacteriia</taxon>
        <taxon>Sphingobacteriales</taxon>
        <taxon>Sphingobacteriaceae</taxon>
        <taxon>Sphingobacterium</taxon>
    </lineage>
</organism>
<evidence type="ECO:0000313" key="1">
    <source>
        <dbReference type="EMBL" id="SNV45475.1"/>
    </source>
</evidence>
<accession>A0AAJ5BZD5</accession>
<gene>
    <name evidence="1" type="ORF">SAMEA4412673_01085</name>
</gene>
<evidence type="ECO:0008006" key="3">
    <source>
        <dbReference type="Google" id="ProtNLM"/>
    </source>
</evidence>
<reference evidence="1 2" key="1">
    <citation type="submission" date="2017-06" db="EMBL/GenBank/DDBJ databases">
        <authorList>
            <consortium name="Pathogen Informatics"/>
        </authorList>
    </citation>
    <scope>NUCLEOTIDE SEQUENCE [LARGE SCALE GENOMIC DNA]</scope>
    <source>
        <strain evidence="1 2">NCTC12149</strain>
    </source>
</reference>
<evidence type="ECO:0000313" key="2">
    <source>
        <dbReference type="Proteomes" id="UP000215355"/>
    </source>
</evidence>
<protein>
    <recommendedName>
        <fullName evidence="3">DUF4905 domain-containing protein</fullName>
    </recommendedName>
</protein>
<sequence>MFFTEFACHRMTKYTINKIFEKAFPTNIWKIEIDSVKPYVAVETRDVETTLASFFVFDFEGNCLMSPCQADGKEWTLDSIQNGYMILKRIGEQTPVQEGIQIIQITNNEIIFSSYEFVLLDVFKDYIHARHRSISSGESIAIEIRTGEYSSANDILFDMACNKIQYPVTYQQTPRFLKNEHNIGPLWLSKCGHHFLWCYHKQKNDHFDLCLATSNLNQILDQQVILHDMEKMIPQPYFQLGSQVFFMSFNKREIVSYLV</sequence>
<dbReference type="EMBL" id="LT906468">
    <property type="protein sequence ID" value="SNV45475.1"/>
    <property type="molecule type" value="Genomic_DNA"/>
</dbReference>
<dbReference type="KEGG" id="smiz:4412673_01085"/>
<dbReference type="AlphaFoldDB" id="A0AAJ5BZD5"/>
<proteinExistence type="predicted"/>